<keyword evidence="1" id="KW-0378">Hydrolase</keyword>
<evidence type="ECO:0000313" key="1">
    <source>
        <dbReference type="EMBL" id="KAF7345935.1"/>
    </source>
</evidence>
<dbReference type="AlphaFoldDB" id="A0A8H6XTB3"/>
<protein>
    <submittedName>
        <fullName evidence="1">Hydrolase-4 domain-containing protein</fullName>
    </submittedName>
</protein>
<name>A0A8H6XTB3_9AGAR</name>
<organism evidence="1 2">
    <name type="scientific">Mycena venus</name>
    <dbReference type="NCBI Taxonomy" id="2733690"/>
    <lineage>
        <taxon>Eukaryota</taxon>
        <taxon>Fungi</taxon>
        <taxon>Dikarya</taxon>
        <taxon>Basidiomycota</taxon>
        <taxon>Agaricomycotina</taxon>
        <taxon>Agaricomycetes</taxon>
        <taxon>Agaricomycetidae</taxon>
        <taxon>Agaricales</taxon>
        <taxon>Marasmiineae</taxon>
        <taxon>Mycenaceae</taxon>
        <taxon>Mycena</taxon>
    </lineage>
</organism>
<dbReference type="OrthoDB" id="3687641at2759"/>
<reference evidence="1" key="1">
    <citation type="submission" date="2020-05" db="EMBL/GenBank/DDBJ databases">
        <title>Mycena genomes resolve the evolution of fungal bioluminescence.</title>
        <authorList>
            <person name="Tsai I.J."/>
        </authorList>
    </citation>
    <scope>NUCLEOTIDE SEQUENCE</scope>
    <source>
        <strain evidence="1">CCC161011</strain>
    </source>
</reference>
<comment type="caution">
    <text evidence="1">The sequence shown here is derived from an EMBL/GenBank/DDBJ whole genome shotgun (WGS) entry which is preliminary data.</text>
</comment>
<evidence type="ECO:0000313" key="2">
    <source>
        <dbReference type="Proteomes" id="UP000620124"/>
    </source>
</evidence>
<dbReference type="Proteomes" id="UP000620124">
    <property type="component" value="Unassembled WGS sequence"/>
</dbReference>
<dbReference type="GO" id="GO:0016787">
    <property type="term" value="F:hydrolase activity"/>
    <property type="evidence" value="ECO:0007669"/>
    <property type="project" value="UniProtKB-KW"/>
</dbReference>
<keyword evidence="2" id="KW-1185">Reference proteome</keyword>
<gene>
    <name evidence="1" type="ORF">MVEN_01615800</name>
</gene>
<sequence>MSTRLQATRVAITLAFIVALLNLYLLVASTGKDRSPQYHDYSYIGDDYPELWEISSTQSVAMMVEETRSYPMDGGPNAREIWATSSSKGFGYVRLGSEHRAFAISMFHQLHCMRLIHAALAGRAMMRLPVGTCSTASIIFAR</sequence>
<accession>A0A8H6XTB3</accession>
<proteinExistence type="predicted"/>
<dbReference type="EMBL" id="JACAZI010000013">
    <property type="protein sequence ID" value="KAF7345935.1"/>
    <property type="molecule type" value="Genomic_DNA"/>
</dbReference>